<evidence type="ECO:0000256" key="2">
    <source>
        <dbReference type="ARBA" id="ARBA00005801"/>
    </source>
</evidence>
<reference evidence="13 14" key="1">
    <citation type="submission" date="2023-07" db="EMBL/GenBank/DDBJ databases">
        <title>Genomic Encyclopedia of Type Strains, Phase IV (KMG-IV): sequencing the most valuable type-strain genomes for metagenomic binning, comparative biology and taxonomic classification.</title>
        <authorList>
            <person name="Goeker M."/>
        </authorList>
    </citation>
    <scope>NUCLEOTIDE SEQUENCE [LARGE SCALE GENOMIC DNA]</scope>
    <source>
        <strain evidence="13 14">DSM 16460</strain>
    </source>
</reference>
<keyword evidence="14" id="KW-1185">Reference proteome</keyword>
<evidence type="ECO:0000313" key="13">
    <source>
        <dbReference type="EMBL" id="MDQ0159816.1"/>
    </source>
</evidence>
<dbReference type="GO" id="GO:0004190">
    <property type="term" value="F:aspartic-type endopeptidase activity"/>
    <property type="evidence" value="ECO:0007669"/>
    <property type="project" value="UniProtKB-EC"/>
</dbReference>
<evidence type="ECO:0000259" key="11">
    <source>
        <dbReference type="Pfam" id="PF01478"/>
    </source>
</evidence>
<feature type="transmembrane region" description="Helical" evidence="10">
    <location>
        <begin position="47"/>
        <end position="65"/>
    </location>
</feature>
<dbReference type="Pfam" id="PF01478">
    <property type="entry name" value="Peptidase_A24"/>
    <property type="match status" value="1"/>
</dbReference>
<organism evidence="13 14">
    <name type="scientific">Alkalibacillus salilacus</name>
    <dbReference type="NCBI Taxonomy" id="284582"/>
    <lineage>
        <taxon>Bacteria</taxon>
        <taxon>Bacillati</taxon>
        <taxon>Bacillota</taxon>
        <taxon>Bacilli</taxon>
        <taxon>Bacillales</taxon>
        <taxon>Bacillaceae</taxon>
        <taxon>Alkalibacillus</taxon>
    </lineage>
</organism>
<keyword evidence="4" id="KW-0997">Cell inner membrane</keyword>
<evidence type="ECO:0000256" key="6">
    <source>
        <dbReference type="ARBA" id="ARBA00022989"/>
    </source>
</evidence>
<dbReference type="InterPro" id="IPR050882">
    <property type="entry name" value="Prepilin_peptidase/N-MTase"/>
</dbReference>
<feature type="transmembrane region" description="Helical" evidence="10">
    <location>
        <begin position="170"/>
        <end position="193"/>
    </location>
</feature>
<evidence type="ECO:0000256" key="1">
    <source>
        <dbReference type="ARBA" id="ARBA00004429"/>
    </source>
</evidence>
<keyword evidence="5 9" id="KW-0812">Transmembrane</keyword>
<keyword evidence="7 10" id="KW-0472">Membrane</keyword>
<keyword evidence="9 13" id="KW-0489">Methyltransferase</keyword>
<keyword evidence="9" id="KW-0511">Multifunctional enzyme</keyword>
<keyword evidence="6 10" id="KW-1133">Transmembrane helix</keyword>
<evidence type="ECO:0000313" key="14">
    <source>
        <dbReference type="Proteomes" id="UP001224359"/>
    </source>
</evidence>
<evidence type="ECO:0000256" key="3">
    <source>
        <dbReference type="ARBA" id="ARBA00022475"/>
    </source>
</evidence>
<accession>A0ABT9VFR5</accession>
<feature type="transmembrane region" description="Helical" evidence="10">
    <location>
        <begin position="125"/>
        <end position="158"/>
    </location>
</feature>
<evidence type="ECO:0000256" key="8">
    <source>
        <dbReference type="RuleBase" id="RU003793"/>
    </source>
</evidence>
<feature type="domain" description="Prepilin type IV endopeptidase peptidase" evidence="11">
    <location>
        <begin position="50"/>
        <end position="154"/>
    </location>
</feature>
<dbReference type="Pfam" id="PF06750">
    <property type="entry name" value="A24_N_bact"/>
    <property type="match status" value="1"/>
</dbReference>
<feature type="domain" description="Prepilin peptidase A24 N-terminal" evidence="12">
    <location>
        <begin position="1"/>
        <end position="39"/>
    </location>
</feature>
<comment type="catalytic activity">
    <reaction evidence="9">
        <text>Typically cleaves a -Gly-|-Phe- bond to release an N-terminal, basic peptide of 5-8 residues from type IV prepilin, and then N-methylates the new N-terminal amino group, the methyl donor being S-adenosyl-L-methionine.</text>
        <dbReference type="EC" id="3.4.23.43"/>
    </reaction>
</comment>
<dbReference type="GO" id="GO:0032259">
    <property type="term" value="P:methylation"/>
    <property type="evidence" value="ECO:0007669"/>
    <property type="project" value="UniProtKB-KW"/>
</dbReference>
<keyword evidence="9 13" id="KW-0808">Transferase</keyword>
<dbReference type="InterPro" id="IPR010627">
    <property type="entry name" value="Prepilin_pept_A24_N"/>
</dbReference>
<keyword evidence="9 13" id="KW-0378">Hydrolase</keyword>
<keyword evidence="9" id="KW-0645">Protease</keyword>
<dbReference type="InterPro" id="IPR014032">
    <property type="entry name" value="Peptidase_A24A_bac"/>
</dbReference>
<dbReference type="GO" id="GO:0008168">
    <property type="term" value="F:methyltransferase activity"/>
    <property type="evidence" value="ECO:0007669"/>
    <property type="project" value="UniProtKB-KW"/>
</dbReference>
<evidence type="ECO:0000256" key="9">
    <source>
        <dbReference type="RuleBase" id="RU003794"/>
    </source>
</evidence>
<evidence type="ECO:0000256" key="5">
    <source>
        <dbReference type="ARBA" id="ARBA00022692"/>
    </source>
</evidence>
<feature type="transmembrane region" description="Helical" evidence="10">
    <location>
        <begin position="94"/>
        <end position="113"/>
    </location>
</feature>
<sequence>MFSYLFQKGQCRQCGMNISPIYPFFEALTGGLFVFAFFHIGFHIELFLAWLFISLLVIITISDWYKQLIPDRILVAFALIIIAWRIWMPTDPWYDGYLAALLGFGLLLLIAIVSRGGMGGGDIKLFAVLGLFLGVEKTLLTLMLASVIGTVIGLALMGLGLVEKGKPIPFGPFIASGALVAYFYGDSLINWYLSLML</sequence>
<dbReference type="Proteomes" id="UP001224359">
    <property type="component" value="Unassembled WGS sequence"/>
</dbReference>
<feature type="transmembrane region" description="Helical" evidence="10">
    <location>
        <begin position="72"/>
        <end position="88"/>
    </location>
</feature>
<dbReference type="EC" id="3.4.23.43" evidence="9"/>
<feature type="transmembrane region" description="Helical" evidence="10">
    <location>
        <begin position="21"/>
        <end position="41"/>
    </location>
</feature>
<dbReference type="InterPro" id="IPR000045">
    <property type="entry name" value="Prepilin_IV_endopep_pep"/>
</dbReference>
<evidence type="ECO:0000259" key="12">
    <source>
        <dbReference type="Pfam" id="PF06750"/>
    </source>
</evidence>
<comment type="caution">
    <text evidence="13">The sequence shown here is derived from an EMBL/GenBank/DDBJ whole genome shotgun (WGS) entry which is preliminary data.</text>
</comment>
<dbReference type="PANTHER" id="PTHR30487">
    <property type="entry name" value="TYPE 4 PREPILIN-LIKE PROTEINS LEADER PEPTIDE-PROCESSING ENZYME"/>
    <property type="match status" value="1"/>
</dbReference>
<evidence type="ECO:0000256" key="7">
    <source>
        <dbReference type="ARBA" id="ARBA00023136"/>
    </source>
</evidence>
<dbReference type="EC" id="2.1.1.-" evidence="9"/>
<keyword evidence="3" id="KW-1003">Cell membrane</keyword>
<comment type="similarity">
    <text evidence="2 8">Belongs to the peptidase A24 family.</text>
</comment>
<comment type="subcellular location">
    <subcellularLocation>
        <location evidence="1">Cell inner membrane</location>
        <topology evidence="1">Multi-pass membrane protein</topology>
    </subcellularLocation>
    <subcellularLocation>
        <location evidence="9">Cell membrane</location>
        <topology evidence="9">Multi-pass membrane protein</topology>
    </subcellularLocation>
</comment>
<dbReference type="Gene3D" id="1.20.120.1220">
    <property type="match status" value="1"/>
</dbReference>
<name>A0ABT9VFR5_9BACI</name>
<dbReference type="EMBL" id="JAUSTQ010000006">
    <property type="protein sequence ID" value="MDQ0159816.1"/>
    <property type="molecule type" value="Genomic_DNA"/>
</dbReference>
<evidence type="ECO:0000256" key="10">
    <source>
        <dbReference type="SAM" id="Phobius"/>
    </source>
</evidence>
<evidence type="ECO:0000256" key="4">
    <source>
        <dbReference type="ARBA" id="ARBA00022519"/>
    </source>
</evidence>
<proteinExistence type="inferred from homology"/>
<comment type="function">
    <text evidence="9">Plays an essential role in type IV pili and type II pseudopili formation by proteolytically removing the leader sequence from substrate proteins and subsequently monomethylating the alpha-amino group of the newly exposed N-terminal phenylalanine.</text>
</comment>
<dbReference type="PANTHER" id="PTHR30487:SF0">
    <property type="entry name" value="PREPILIN LEADER PEPTIDASE_N-METHYLTRANSFERASE-RELATED"/>
    <property type="match status" value="1"/>
</dbReference>
<dbReference type="PRINTS" id="PR00864">
    <property type="entry name" value="PREPILNPTASE"/>
</dbReference>
<protein>
    <recommendedName>
        <fullName evidence="9">Prepilin leader peptidase/N-methyltransferase</fullName>
        <ecNumber evidence="9">2.1.1.-</ecNumber>
        <ecNumber evidence="9">3.4.23.43</ecNumber>
    </recommendedName>
</protein>
<gene>
    <name evidence="13" type="ORF">J2S77_001802</name>
</gene>